<name>A0A6A3LD26_9STRA</name>
<evidence type="ECO:0000256" key="1">
    <source>
        <dbReference type="SAM" id="MobiDB-lite"/>
    </source>
</evidence>
<protein>
    <submittedName>
        <fullName evidence="2">Uncharacterized protein</fullName>
    </submittedName>
</protein>
<evidence type="ECO:0000313" key="2">
    <source>
        <dbReference type="EMBL" id="KAE9015767.1"/>
    </source>
</evidence>
<accession>A0A6A3LD26</accession>
<dbReference type="EMBL" id="QXFU01000934">
    <property type="protein sequence ID" value="KAE9015767.1"/>
    <property type="molecule type" value="Genomic_DNA"/>
</dbReference>
<dbReference type="AlphaFoldDB" id="A0A6A3LD26"/>
<comment type="caution">
    <text evidence="2">The sequence shown here is derived from an EMBL/GenBank/DDBJ whole genome shotgun (WGS) entry which is preliminary data.</text>
</comment>
<dbReference type="Proteomes" id="UP000435112">
    <property type="component" value="Unassembled WGS sequence"/>
</dbReference>
<feature type="region of interest" description="Disordered" evidence="1">
    <location>
        <begin position="45"/>
        <end position="98"/>
    </location>
</feature>
<proteinExistence type="predicted"/>
<evidence type="ECO:0000313" key="3">
    <source>
        <dbReference type="Proteomes" id="UP000435112"/>
    </source>
</evidence>
<sequence length="98" mass="10213">MMEVYTTLPAAIKRALLDKVAQDEEKGQAKVQCDEEDEQAGVPIVGCSDGAKGTKDAHIASADIDSSDEGEDVRDAGDSKGGDSDTAVEPSDEKSGQQ</sequence>
<organism evidence="2 3">
    <name type="scientific">Phytophthora rubi</name>
    <dbReference type="NCBI Taxonomy" id="129364"/>
    <lineage>
        <taxon>Eukaryota</taxon>
        <taxon>Sar</taxon>
        <taxon>Stramenopiles</taxon>
        <taxon>Oomycota</taxon>
        <taxon>Peronosporomycetes</taxon>
        <taxon>Peronosporales</taxon>
        <taxon>Peronosporaceae</taxon>
        <taxon>Phytophthora</taxon>
    </lineage>
</organism>
<feature type="compositionally biased region" description="Basic and acidic residues" evidence="1">
    <location>
        <begin position="73"/>
        <end position="83"/>
    </location>
</feature>
<reference evidence="2 3" key="1">
    <citation type="submission" date="2018-09" db="EMBL/GenBank/DDBJ databases">
        <title>Genomic investigation of the strawberry pathogen Phytophthora fragariae indicates pathogenicity is determined by transcriptional variation in three key races.</title>
        <authorList>
            <person name="Adams T.M."/>
            <person name="Armitage A.D."/>
            <person name="Sobczyk M.K."/>
            <person name="Bates H.J."/>
            <person name="Dunwell J.M."/>
            <person name="Nellist C.F."/>
            <person name="Harrison R.J."/>
        </authorList>
    </citation>
    <scope>NUCLEOTIDE SEQUENCE [LARGE SCALE GENOMIC DNA]</scope>
    <source>
        <strain evidence="2 3">SCRP324</strain>
    </source>
</reference>
<gene>
    <name evidence="2" type="ORF">PR002_g13836</name>
</gene>
<dbReference type="OrthoDB" id="10463863at2759"/>